<evidence type="ECO:0000259" key="3">
    <source>
        <dbReference type="Pfam" id="PF01522"/>
    </source>
</evidence>
<gene>
    <name evidence="4" type="ORF">JYP50_12555</name>
</gene>
<reference evidence="4" key="1">
    <citation type="submission" date="2021-02" db="EMBL/GenBank/DDBJ databases">
        <title>PHA producing bacteria isolated from coastal sediment in Guangdong, Shenzhen.</title>
        <authorList>
            <person name="Zheng W."/>
            <person name="Yu S."/>
            <person name="Huang Y."/>
        </authorList>
    </citation>
    <scope>NUCLEOTIDE SEQUENCE</scope>
    <source>
        <strain evidence="4">TN14-10</strain>
    </source>
</reference>
<comment type="subcellular location">
    <subcellularLocation>
        <location evidence="1">Secreted</location>
    </subcellularLocation>
</comment>
<comment type="caution">
    <text evidence="4">The sequence shown here is derived from an EMBL/GenBank/DDBJ whole genome shotgun (WGS) entry which is preliminary data.</text>
</comment>
<dbReference type="Pfam" id="PF01522">
    <property type="entry name" value="Polysacc_deac_1"/>
    <property type="match status" value="1"/>
</dbReference>
<dbReference type="EMBL" id="JAFKCZ010000008">
    <property type="protein sequence ID" value="MBN7797431.1"/>
    <property type="molecule type" value="Genomic_DNA"/>
</dbReference>
<keyword evidence="2" id="KW-0732">Signal</keyword>
<dbReference type="InterPro" id="IPR011330">
    <property type="entry name" value="Glyco_hydro/deAcase_b/a-brl"/>
</dbReference>
<organism evidence="4 5">
    <name type="scientific">Parahaliea mediterranea</name>
    <dbReference type="NCBI Taxonomy" id="651086"/>
    <lineage>
        <taxon>Bacteria</taxon>
        <taxon>Pseudomonadati</taxon>
        <taxon>Pseudomonadota</taxon>
        <taxon>Gammaproteobacteria</taxon>
        <taxon>Cellvibrionales</taxon>
        <taxon>Halieaceae</taxon>
        <taxon>Parahaliea</taxon>
    </lineage>
</organism>
<dbReference type="GO" id="GO:0005576">
    <property type="term" value="C:extracellular region"/>
    <property type="evidence" value="ECO:0007669"/>
    <property type="project" value="UniProtKB-SubCell"/>
</dbReference>
<dbReference type="CDD" id="cd10918">
    <property type="entry name" value="CE4_NodB_like_5s_6s"/>
    <property type="match status" value="1"/>
</dbReference>
<dbReference type="PANTHER" id="PTHR34216:SF3">
    <property type="entry name" value="POLY-BETA-1,6-N-ACETYL-D-GLUCOSAMINE N-DEACETYLASE"/>
    <property type="match status" value="1"/>
</dbReference>
<sequence length="356" mass="39492">MSLKHNLLACARLLGLFRMARWLTRGRPRILAYHGIWLGDGHFGNHLFMSPQRFCRRLELLAQWGYPVVSLEDAVSASTPIPPAATVITIDDGWVGTYRHMVPALARHGYPATVYLATYYSQKQRPVVDVALQYLFSGECDLPPHIDIPGATAGSVPLGTPQQRAEAQSRVEALMAALPDDDQRQALLESLVREAGLDWSRVWKDRWFHLMSAEEVADAASRGICFELHTHRHRVVSAGHSCLSREIADNRAVIVAETGREPRHFCYPSGIYDRSMWSELESAGVASATTTAMGLYRRGDNRYEIPRIMDGEAVSELEFEAEMSGVLELLRLLRRSLPIGAGVSGSGVEAERASSP</sequence>
<evidence type="ECO:0000256" key="2">
    <source>
        <dbReference type="ARBA" id="ARBA00022729"/>
    </source>
</evidence>
<evidence type="ECO:0000313" key="4">
    <source>
        <dbReference type="EMBL" id="MBN7797431.1"/>
    </source>
</evidence>
<dbReference type="PANTHER" id="PTHR34216">
    <property type="match status" value="1"/>
</dbReference>
<accession>A0A939IKK9</accession>
<dbReference type="SUPFAM" id="SSF88713">
    <property type="entry name" value="Glycoside hydrolase/deacetylase"/>
    <property type="match status" value="1"/>
</dbReference>
<evidence type="ECO:0000256" key="1">
    <source>
        <dbReference type="ARBA" id="ARBA00004613"/>
    </source>
</evidence>
<dbReference type="Gene3D" id="3.20.20.370">
    <property type="entry name" value="Glycoside hydrolase/deacetylase"/>
    <property type="match status" value="1"/>
</dbReference>
<protein>
    <submittedName>
        <fullName evidence="4">Polysaccharide deacetylase family protein</fullName>
    </submittedName>
</protein>
<dbReference type="AlphaFoldDB" id="A0A939IKK9"/>
<dbReference type="InterPro" id="IPR002509">
    <property type="entry name" value="NODB_dom"/>
</dbReference>
<name>A0A939IKK9_9GAMM</name>
<dbReference type="InterPro" id="IPR051398">
    <property type="entry name" value="Polysacch_Deacetylase"/>
</dbReference>
<dbReference type="GO" id="GO:0005975">
    <property type="term" value="P:carbohydrate metabolic process"/>
    <property type="evidence" value="ECO:0007669"/>
    <property type="project" value="InterPro"/>
</dbReference>
<feature type="domain" description="NodB homology" evidence="3">
    <location>
        <begin position="213"/>
        <end position="286"/>
    </location>
</feature>
<dbReference type="RefSeq" id="WP_206560878.1">
    <property type="nucleotide sequence ID" value="NZ_JAFKCZ010000008.1"/>
</dbReference>
<keyword evidence="5" id="KW-1185">Reference proteome</keyword>
<proteinExistence type="predicted"/>
<dbReference type="GO" id="GO:0016810">
    <property type="term" value="F:hydrolase activity, acting on carbon-nitrogen (but not peptide) bonds"/>
    <property type="evidence" value="ECO:0007669"/>
    <property type="project" value="InterPro"/>
</dbReference>
<dbReference type="Proteomes" id="UP000664303">
    <property type="component" value="Unassembled WGS sequence"/>
</dbReference>
<evidence type="ECO:0000313" key="5">
    <source>
        <dbReference type="Proteomes" id="UP000664303"/>
    </source>
</evidence>